<gene>
    <name evidence="1" type="ORF">MPIPNATIZW_LOCUS13201</name>
</gene>
<protein>
    <submittedName>
        <fullName evidence="1">Uncharacterized protein</fullName>
    </submittedName>
</protein>
<dbReference type="Proteomes" id="UP001314169">
    <property type="component" value="Chromosome 4"/>
</dbReference>
<accession>A0ABP0A6H6</accession>
<evidence type="ECO:0000313" key="2">
    <source>
        <dbReference type="Proteomes" id="UP001314169"/>
    </source>
</evidence>
<proteinExistence type="predicted"/>
<reference evidence="1" key="1">
    <citation type="submission" date="2023-12" db="EMBL/GenBank/DDBJ databases">
        <authorList>
            <person name="Brown T."/>
        </authorList>
    </citation>
    <scope>NUCLEOTIDE SEQUENCE</scope>
</reference>
<sequence>MWRAILSSPCSPVRLCCETQGGRRGLSPPPTDPQHTEAWSYASEWQFILGMGMPPADAVALGRGDVATRELIGTGGPRVQLPRVVTRETLASGYNALLSPSLWFSALKLQAPEKSFLGRGPPAALWVPAM</sequence>
<name>A0ABP0A6H6_PIPNA</name>
<keyword evidence="2" id="KW-1185">Reference proteome</keyword>
<evidence type="ECO:0000313" key="1">
    <source>
        <dbReference type="EMBL" id="CAK6444895.1"/>
    </source>
</evidence>
<dbReference type="EMBL" id="OY882861">
    <property type="protein sequence ID" value="CAK6444895.1"/>
    <property type="molecule type" value="Genomic_DNA"/>
</dbReference>
<organism evidence="1 2">
    <name type="scientific">Pipistrellus nathusii</name>
    <name type="common">Nathusius' pipistrelle</name>
    <dbReference type="NCBI Taxonomy" id="59473"/>
    <lineage>
        <taxon>Eukaryota</taxon>
        <taxon>Metazoa</taxon>
        <taxon>Chordata</taxon>
        <taxon>Craniata</taxon>
        <taxon>Vertebrata</taxon>
        <taxon>Euteleostomi</taxon>
        <taxon>Mammalia</taxon>
        <taxon>Eutheria</taxon>
        <taxon>Laurasiatheria</taxon>
        <taxon>Chiroptera</taxon>
        <taxon>Yangochiroptera</taxon>
        <taxon>Vespertilionidae</taxon>
        <taxon>Pipistrellus</taxon>
    </lineage>
</organism>